<dbReference type="EMBL" id="QWKH01000015">
    <property type="protein sequence ID" value="NBI34132.1"/>
    <property type="molecule type" value="Genomic_DNA"/>
</dbReference>
<feature type="transmembrane region" description="Helical" evidence="3">
    <location>
        <begin position="121"/>
        <end position="141"/>
    </location>
</feature>
<feature type="transmembrane region" description="Helical" evidence="3">
    <location>
        <begin position="96"/>
        <end position="114"/>
    </location>
</feature>
<organism evidence="4">
    <name type="scientific">Muribaculaceae bacterium Z82</name>
    <dbReference type="NCBI Taxonomy" id="2304548"/>
    <lineage>
        <taxon>Bacteria</taxon>
        <taxon>Pseudomonadati</taxon>
        <taxon>Bacteroidota</taxon>
        <taxon>Bacteroidia</taxon>
        <taxon>Bacteroidales</taxon>
        <taxon>Muribaculaceae</taxon>
    </lineage>
</organism>
<gene>
    <name evidence="4" type="ORF">D1639_03610</name>
</gene>
<feature type="transmembrane region" description="Helical" evidence="3">
    <location>
        <begin position="20"/>
        <end position="37"/>
    </location>
</feature>
<feature type="transmembrane region" description="Helical" evidence="3">
    <location>
        <begin position="161"/>
        <end position="180"/>
    </location>
</feature>
<comment type="similarity">
    <text evidence="1 2">Belongs to the BioY family.</text>
</comment>
<keyword evidence="3" id="KW-0812">Transmembrane</keyword>
<evidence type="ECO:0000313" key="4">
    <source>
        <dbReference type="EMBL" id="NBI34132.1"/>
    </source>
</evidence>
<evidence type="ECO:0000256" key="1">
    <source>
        <dbReference type="ARBA" id="ARBA00010692"/>
    </source>
</evidence>
<proteinExistence type="inferred from homology"/>
<dbReference type="GO" id="GO:0015225">
    <property type="term" value="F:biotin transmembrane transporter activity"/>
    <property type="evidence" value="ECO:0007669"/>
    <property type="project" value="UniProtKB-UniRule"/>
</dbReference>
<dbReference type="PANTHER" id="PTHR34295:SF1">
    <property type="entry name" value="BIOTIN TRANSPORTER BIOY"/>
    <property type="match status" value="1"/>
</dbReference>
<evidence type="ECO:0000256" key="3">
    <source>
        <dbReference type="SAM" id="Phobius"/>
    </source>
</evidence>
<sequence>MNETPARTSAPTHESLKGTVYCALFTALIIVGGYISIPIGPVPIAFADFFVMMAALFLGPKRALASVALYIALGALGLPVFAGGKAGLAVLAGPTGGFLVGYLLMAVIVGTIAVKAGRRPLAMLLALVVGNAALYAFGVPWLKFQMGIDWTAALAAGLTPFIPGIVVKTALATALAAPLASRVAPALRKDDADVPAGNA</sequence>
<evidence type="ECO:0000256" key="2">
    <source>
        <dbReference type="PIRNR" id="PIRNR016661"/>
    </source>
</evidence>
<feature type="transmembrane region" description="Helical" evidence="3">
    <location>
        <begin position="67"/>
        <end position="90"/>
    </location>
</feature>
<dbReference type="PANTHER" id="PTHR34295">
    <property type="entry name" value="BIOTIN TRANSPORTER BIOY"/>
    <property type="match status" value="1"/>
</dbReference>
<protein>
    <recommendedName>
        <fullName evidence="2">Biotin transporter</fullName>
    </recommendedName>
</protein>
<dbReference type="InterPro" id="IPR003784">
    <property type="entry name" value="BioY"/>
</dbReference>
<dbReference type="GO" id="GO:0005886">
    <property type="term" value="C:plasma membrane"/>
    <property type="evidence" value="ECO:0007669"/>
    <property type="project" value="UniProtKB-SubCell"/>
</dbReference>
<keyword evidence="2" id="KW-0813">Transport</keyword>
<dbReference type="PIRSF" id="PIRSF016661">
    <property type="entry name" value="BioY"/>
    <property type="match status" value="1"/>
</dbReference>
<comment type="caution">
    <text evidence="4">The sequence shown here is derived from an EMBL/GenBank/DDBJ whole genome shotgun (WGS) entry which is preliminary data.</text>
</comment>
<comment type="subcellular location">
    <subcellularLocation>
        <location evidence="2">Cell membrane</location>
        <topology evidence="2">Multi-pass membrane protein</topology>
    </subcellularLocation>
</comment>
<name>A0A7C9NUH0_9BACT</name>
<accession>A0A7C9NUH0</accession>
<dbReference type="AlphaFoldDB" id="A0A7C9NUH0"/>
<keyword evidence="2 3" id="KW-0472">Membrane</keyword>
<dbReference type="Pfam" id="PF02632">
    <property type="entry name" value="BioY"/>
    <property type="match status" value="1"/>
</dbReference>
<keyword evidence="3" id="KW-1133">Transmembrane helix</keyword>
<keyword evidence="2" id="KW-1003">Cell membrane</keyword>
<dbReference type="Gene3D" id="1.10.1760.20">
    <property type="match status" value="1"/>
</dbReference>
<reference evidence="4" key="1">
    <citation type="submission" date="2018-08" db="EMBL/GenBank/DDBJ databases">
        <title>Murine metabolic-syndrome-specific gut microbial biobank.</title>
        <authorList>
            <person name="Liu C."/>
        </authorList>
    </citation>
    <scope>NUCLEOTIDE SEQUENCE [LARGE SCALE GENOMIC DNA]</scope>
    <source>
        <strain evidence="4">Z82</strain>
    </source>
</reference>